<dbReference type="AlphaFoldDB" id="A0A9W9VCY2"/>
<keyword evidence="2" id="KW-1133">Transmembrane helix</keyword>
<evidence type="ECO:0000313" key="4">
    <source>
        <dbReference type="Proteomes" id="UP001147752"/>
    </source>
</evidence>
<gene>
    <name evidence="3" type="ORF">N7517_006956</name>
</gene>
<dbReference type="Proteomes" id="UP001147752">
    <property type="component" value="Unassembled WGS sequence"/>
</dbReference>
<evidence type="ECO:0000313" key="3">
    <source>
        <dbReference type="EMBL" id="KAJ5374950.1"/>
    </source>
</evidence>
<reference evidence="3" key="1">
    <citation type="submission" date="2022-12" db="EMBL/GenBank/DDBJ databases">
        <authorList>
            <person name="Petersen C."/>
        </authorList>
    </citation>
    <scope>NUCLEOTIDE SEQUENCE</scope>
    <source>
        <strain evidence="3">IBT 3081</strain>
    </source>
</reference>
<evidence type="ECO:0000256" key="1">
    <source>
        <dbReference type="SAM" id="MobiDB-lite"/>
    </source>
</evidence>
<dbReference type="EMBL" id="JAPZBT010000002">
    <property type="protein sequence ID" value="KAJ5374950.1"/>
    <property type="molecule type" value="Genomic_DNA"/>
</dbReference>
<feature type="region of interest" description="Disordered" evidence="1">
    <location>
        <begin position="1"/>
        <end position="23"/>
    </location>
</feature>
<reference evidence="3" key="2">
    <citation type="journal article" date="2023" name="IMA Fungus">
        <title>Comparative genomic study of the Penicillium genus elucidates a diverse pangenome and 15 lateral gene transfer events.</title>
        <authorList>
            <person name="Petersen C."/>
            <person name="Sorensen T."/>
            <person name="Nielsen M.R."/>
            <person name="Sondergaard T.E."/>
            <person name="Sorensen J.L."/>
            <person name="Fitzpatrick D.A."/>
            <person name="Frisvad J.C."/>
            <person name="Nielsen K.L."/>
        </authorList>
    </citation>
    <scope>NUCLEOTIDE SEQUENCE</scope>
    <source>
        <strain evidence="3">IBT 3081</strain>
    </source>
</reference>
<dbReference type="OrthoDB" id="2985014at2759"/>
<protein>
    <submittedName>
        <fullName evidence="3">Major facilitator superfamily domain general substrate transporter</fullName>
    </submittedName>
</protein>
<keyword evidence="4" id="KW-1185">Reference proteome</keyword>
<feature type="transmembrane region" description="Helical" evidence="2">
    <location>
        <begin position="47"/>
        <end position="69"/>
    </location>
</feature>
<evidence type="ECO:0000256" key="2">
    <source>
        <dbReference type="SAM" id="Phobius"/>
    </source>
</evidence>
<name>A0A9W9VCY2_9EURO</name>
<dbReference type="RefSeq" id="XP_056580936.1">
    <property type="nucleotide sequence ID" value="XM_056724686.1"/>
</dbReference>
<keyword evidence="2" id="KW-0812">Transmembrane</keyword>
<keyword evidence="2" id="KW-0472">Membrane</keyword>
<organism evidence="3 4">
    <name type="scientific">Penicillium concentricum</name>
    <dbReference type="NCBI Taxonomy" id="293559"/>
    <lineage>
        <taxon>Eukaryota</taxon>
        <taxon>Fungi</taxon>
        <taxon>Dikarya</taxon>
        <taxon>Ascomycota</taxon>
        <taxon>Pezizomycotina</taxon>
        <taxon>Eurotiomycetes</taxon>
        <taxon>Eurotiomycetidae</taxon>
        <taxon>Eurotiales</taxon>
        <taxon>Aspergillaceae</taxon>
        <taxon>Penicillium</taxon>
    </lineage>
</organism>
<proteinExistence type="predicted"/>
<comment type="caution">
    <text evidence="3">The sequence shown here is derived from an EMBL/GenBank/DDBJ whole genome shotgun (WGS) entry which is preliminary data.</text>
</comment>
<dbReference type="GeneID" id="81463869"/>
<accession>A0A9W9VCY2</accession>
<sequence length="86" mass="9259">MMPSTTDVLSLEHQQNQPPTASESIIEPLNIESSPNTEPNYPTGPKFWFTIISLCVVLIFGGLDANIVATPVPSTTNPFHTVAHVG</sequence>